<keyword evidence="3" id="KW-1185">Reference proteome</keyword>
<organism evidence="1 3">
    <name type="scientific">Methylovulum psychrotolerans</name>
    <dbReference type="NCBI Taxonomy" id="1704499"/>
    <lineage>
        <taxon>Bacteria</taxon>
        <taxon>Pseudomonadati</taxon>
        <taxon>Pseudomonadota</taxon>
        <taxon>Gammaproteobacteria</taxon>
        <taxon>Methylococcales</taxon>
        <taxon>Methylococcaceae</taxon>
        <taxon>Methylovulum</taxon>
    </lineage>
</organism>
<dbReference type="Proteomes" id="UP000197019">
    <property type="component" value="Chromosome"/>
</dbReference>
<evidence type="ECO:0000313" key="4">
    <source>
        <dbReference type="Proteomes" id="UP000237423"/>
    </source>
</evidence>
<dbReference type="EMBL" id="PGFZ01000003">
    <property type="protein sequence ID" value="POZ52385.1"/>
    <property type="molecule type" value="Genomic_DNA"/>
</dbReference>
<dbReference type="InterPro" id="IPR055654">
    <property type="entry name" value="DUF7230"/>
</dbReference>
<gene>
    <name evidence="2" type="ORF">AADEFJLK_01867</name>
    <name evidence="1" type="ORF">CEK71_21200</name>
</gene>
<reference evidence="1 3" key="1">
    <citation type="submission" date="2017-06" db="EMBL/GenBank/DDBJ databases">
        <title>Genome Sequencing of the methanotroph Methylovulum psychrotolerants str. HV10-M2 isolated from a high-altitude environment.</title>
        <authorList>
            <person name="Mateos-Rivera A."/>
        </authorList>
    </citation>
    <scope>NUCLEOTIDE SEQUENCE [LARGE SCALE GENOMIC DNA]</scope>
    <source>
        <strain evidence="1 3">HV10_M2</strain>
    </source>
</reference>
<evidence type="ECO:0000313" key="3">
    <source>
        <dbReference type="Proteomes" id="UP000197019"/>
    </source>
</evidence>
<dbReference type="Pfam" id="PF23876">
    <property type="entry name" value="DUF7230"/>
    <property type="match status" value="1"/>
</dbReference>
<proteinExistence type="predicted"/>
<dbReference type="AlphaFoldDB" id="A0A1Z4C4H1"/>
<evidence type="ECO:0000313" key="2">
    <source>
        <dbReference type="EMBL" id="POZ52385.1"/>
    </source>
</evidence>
<dbReference type="Proteomes" id="UP000237423">
    <property type="component" value="Unassembled WGS sequence"/>
</dbReference>
<dbReference type="OrthoDB" id="5571419at2"/>
<evidence type="ECO:0000313" key="1">
    <source>
        <dbReference type="EMBL" id="ASF48374.1"/>
    </source>
</evidence>
<name>A0A1Z4C4H1_9GAMM</name>
<sequence>MKKRKNQQPTPEIVLQNPVAKFAHQFNKAHVFQDKTQYRRNAKHRKQEASATSFLRLFAEAACTVAGLVGASSVTALCSPQ</sequence>
<reference evidence="2 4" key="2">
    <citation type="submission" date="2017-11" db="EMBL/GenBank/DDBJ databases">
        <title>Draft Genome Sequence of Methylobacter psychrotolerans Sph1T, an Obligate Methanotroph from Low-Temperature Environments.</title>
        <authorList>
            <person name="Oshkin I.Y."/>
            <person name="Miroshnikov K."/>
            <person name="Belova S.E."/>
            <person name="Korzhenkov A."/>
            <person name="Toshchakov S.V."/>
            <person name="Dedysh S.N."/>
        </authorList>
    </citation>
    <scope>NUCLEOTIDE SEQUENCE [LARGE SCALE GENOMIC DNA]</scope>
    <source>
        <strain evidence="2 4">Sph1</strain>
    </source>
</reference>
<accession>A0A1Z4C4H1</accession>
<protein>
    <submittedName>
        <fullName evidence="1">Uncharacterized protein</fullName>
    </submittedName>
</protein>
<dbReference type="KEGG" id="mpsy:CEK71_21200"/>
<dbReference type="RefSeq" id="WP_088621243.1">
    <property type="nucleotide sequence ID" value="NZ_CP022129.1"/>
</dbReference>
<dbReference type="EMBL" id="CP022129">
    <property type="protein sequence ID" value="ASF48374.1"/>
    <property type="molecule type" value="Genomic_DNA"/>
</dbReference>